<feature type="region of interest" description="Disordered" evidence="1">
    <location>
        <begin position="1"/>
        <end position="58"/>
    </location>
</feature>
<feature type="compositionally biased region" description="Polar residues" evidence="1">
    <location>
        <begin position="89"/>
        <end position="110"/>
    </location>
</feature>
<keyword evidence="3" id="KW-1185">Reference proteome</keyword>
<feature type="compositionally biased region" description="Polar residues" evidence="1">
    <location>
        <begin position="27"/>
        <end position="47"/>
    </location>
</feature>
<dbReference type="EMBL" id="RJVU01047001">
    <property type="protein sequence ID" value="ROL44055.1"/>
    <property type="molecule type" value="Genomic_DNA"/>
</dbReference>
<comment type="caution">
    <text evidence="2">The sequence shown here is derived from an EMBL/GenBank/DDBJ whole genome shotgun (WGS) entry which is preliminary data.</text>
</comment>
<organism evidence="2 3">
    <name type="scientific">Anabarilius grahami</name>
    <name type="common">Kanglang fish</name>
    <name type="synonym">Barilius grahami</name>
    <dbReference type="NCBI Taxonomy" id="495550"/>
    <lineage>
        <taxon>Eukaryota</taxon>
        <taxon>Metazoa</taxon>
        <taxon>Chordata</taxon>
        <taxon>Craniata</taxon>
        <taxon>Vertebrata</taxon>
        <taxon>Euteleostomi</taxon>
        <taxon>Actinopterygii</taxon>
        <taxon>Neopterygii</taxon>
        <taxon>Teleostei</taxon>
        <taxon>Ostariophysi</taxon>
        <taxon>Cypriniformes</taxon>
        <taxon>Xenocyprididae</taxon>
        <taxon>Xenocypridinae</taxon>
        <taxon>Xenocypridinae incertae sedis</taxon>
        <taxon>Anabarilius</taxon>
    </lineage>
</organism>
<accession>A0A3N0YCV9</accession>
<evidence type="ECO:0000313" key="3">
    <source>
        <dbReference type="Proteomes" id="UP000281406"/>
    </source>
</evidence>
<dbReference type="AlphaFoldDB" id="A0A3N0YCV9"/>
<proteinExistence type="predicted"/>
<evidence type="ECO:0000256" key="1">
    <source>
        <dbReference type="SAM" id="MobiDB-lite"/>
    </source>
</evidence>
<feature type="region of interest" description="Disordered" evidence="1">
    <location>
        <begin position="89"/>
        <end position="125"/>
    </location>
</feature>
<dbReference type="Proteomes" id="UP000281406">
    <property type="component" value="Unassembled WGS sequence"/>
</dbReference>
<gene>
    <name evidence="2" type="ORF">DPX16_4970</name>
</gene>
<name>A0A3N0YCV9_ANAGA</name>
<evidence type="ECO:0000313" key="2">
    <source>
        <dbReference type="EMBL" id="ROL44055.1"/>
    </source>
</evidence>
<protein>
    <submittedName>
        <fullName evidence="2">Transcription factor 12</fullName>
    </submittedName>
</protein>
<reference evidence="2 3" key="1">
    <citation type="submission" date="2018-10" db="EMBL/GenBank/DDBJ databases">
        <title>Genome assembly for a Yunnan-Guizhou Plateau 3E fish, Anabarilius grahami (Regan), and its evolutionary and genetic applications.</title>
        <authorList>
            <person name="Jiang W."/>
        </authorList>
    </citation>
    <scope>NUCLEOTIDE SEQUENCE [LARGE SCALE GENOMIC DNA]</scope>
    <source>
        <strain evidence="2">AG-KIZ</strain>
        <tissue evidence="2">Muscle</tissue>
    </source>
</reference>
<sequence>MKRAHNRAVTSSSPCFASCDVGRSTDSKSGITSEENTTTHADAQTRQVFAPSPKPEELNRESVLYLSPGLPSIPFTSAVFDGMGSSELWSSANGSSPSTQEGMLGNSAQAGNCGDLASHERQNTRLHSDGTKRLTSMSCLHRDRSTAAFLSSPVGGADCCTGLISHDASVSLQLKSEVSEVGELLMRHVTRVSSDDASDTGTRTR</sequence>